<evidence type="ECO:0000313" key="1">
    <source>
        <dbReference type="EMBL" id="AQM56933.1"/>
    </source>
</evidence>
<dbReference type="SUPFAM" id="SSF56973">
    <property type="entry name" value="Aerolisin/ETX pore-forming domain"/>
    <property type="match status" value="1"/>
</dbReference>
<dbReference type="PIRSF" id="PIRSF026584">
    <property type="entry name" value="Delta_tox"/>
    <property type="match status" value="1"/>
</dbReference>
<dbReference type="Pfam" id="PF03318">
    <property type="entry name" value="ETX_MTX2"/>
    <property type="match status" value="1"/>
</dbReference>
<sequence length="268" mass="29238">MGIINIQDEINDYMKGMYGATSVKSTYDSSFKVFNESVTPQYDVIPTEPVNNHITTKVIDNPGTSEVTSTVTFTWTETDTVTSAVTKGYKVGGSVSSKATFKFAFVTSDVTVTVSAEYNYSTTETTTKTDTRTWTDTTTVKAPPRTNVEVAYIIQTGNYNVPVNVESDMTGTLFCRGYRDGALIAAAYVSITDLADYNPNLGLTNEGNGVAHFKGEGYIEGAQGLRSYIQVTEYPMDDNGRRPASNTYLIQGSLAPNVTLINDRKEGR</sequence>
<dbReference type="AlphaFoldDB" id="A0A1Q1NKM8"/>
<dbReference type="CDD" id="cd20226">
    <property type="entry name" value="PFM_Cry51Aa-like"/>
    <property type="match status" value="1"/>
</dbReference>
<accession>A0A1Q1NKM8</accession>
<dbReference type="EMBL" id="KY420185">
    <property type="protein sequence ID" value="AQM56933.1"/>
    <property type="molecule type" value="Genomic_DNA"/>
</dbReference>
<proteinExistence type="predicted"/>
<dbReference type="Gene3D" id="2.170.15.10">
    <property type="entry name" value="Proaerolysin, chain A, domain 3"/>
    <property type="match status" value="2"/>
</dbReference>
<dbReference type="InterPro" id="IPR011218">
    <property type="entry name" value="Insecticidal_delta_endotoxin"/>
</dbReference>
<dbReference type="SMR" id="A0A1Q1NKM8"/>
<reference evidence="1" key="1">
    <citation type="submission" date="2016-12" db="EMBL/GenBank/DDBJ databases">
        <authorList>
            <person name="Song W.-J."/>
            <person name="Kurnit D.M."/>
        </authorList>
    </citation>
    <scope>NUCLEOTIDE SEQUENCE</scope>
    <source>
        <strain evidence="1">E-SE10.2</strain>
    </source>
</reference>
<dbReference type="InterPro" id="IPR004991">
    <property type="entry name" value="Aerolysin-like"/>
</dbReference>
<name>A0A1Q1NKM8_BACTU</name>
<organism evidence="1">
    <name type="scientific">Bacillus thuringiensis</name>
    <dbReference type="NCBI Taxonomy" id="1428"/>
    <lineage>
        <taxon>Bacteria</taxon>
        <taxon>Bacillati</taxon>
        <taxon>Bacillota</taxon>
        <taxon>Bacilli</taxon>
        <taxon>Bacillales</taxon>
        <taxon>Bacillaceae</taxon>
        <taxon>Bacillus</taxon>
        <taxon>Bacillus cereus group</taxon>
    </lineage>
</organism>
<protein>
    <submittedName>
        <fullName evidence="1">Cry23Aa-like protein</fullName>
    </submittedName>
</protein>